<evidence type="ECO:0000313" key="2">
    <source>
        <dbReference type="Proteomes" id="UP001152759"/>
    </source>
</evidence>
<evidence type="ECO:0000313" key="1">
    <source>
        <dbReference type="EMBL" id="CAH0389221.1"/>
    </source>
</evidence>
<keyword evidence="2" id="KW-1185">Reference proteome</keyword>
<sequence length="165" mass="18403">MMESAQKLPHVIEHLCWILRDNESESYFHVVDFLHSVMAVKRCCVIILLVILLMAIQCSESQTTQEILNEYLQSDPCRRGRGSPCLEPPEFSFQGCDEAFSSIITLAQAGAGNVHGHCKSVKYSACRKTVGCLYVYHKCTAEVTLSTGTKKLVALKDCMKSIRGQ</sequence>
<name>A0A9P0AF47_BEMTA</name>
<proteinExistence type="predicted"/>
<gene>
    <name evidence="1" type="ORF">BEMITA_LOCUS8073</name>
</gene>
<organism evidence="1 2">
    <name type="scientific">Bemisia tabaci</name>
    <name type="common">Sweetpotato whitefly</name>
    <name type="synonym">Aleurodes tabaci</name>
    <dbReference type="NCBI Taxonomy" id="7038"/>
    <lineage>
        <taxon>Eukaryota</taxon>
        <taxon>Metazoa</taxon>
        <taxon>Ecdysozoa</taxon>
        <taxon>Arthropoda</taxon>
        <taxon>Hexapoda</taxon>
        <taxon>Insecta</taxon>
        <taxon>Pterygota</taxon>
        <taxon>Neoptera</taxon>
        <taxon>Paraneoptera</taxon>
        <taxon>Hemiptera</taxon>
        <taxon>Sternorrhyncha</taxon>
        <taxon>Aleyrodoidea</taxon>
        <taxon>Aleyrodidae</taxon>
        <taxon>Aleyrodinae</taxon>
        <taxon>Bemisia</taxon>
    </lineage>
</organism>
<protein>
    <submittedName>
        <fullName evidence="1">Uncharacterized protein</fullName>
    </submittedName>
</protein>
<dbReference type="Proteomes" id="UP001152759">
    <property type="component" value="Chromosome 4"/>
</dbReference>
<accession>A0A9P0AF47</accession>
<dbReference type="EMBL" id="OU963865">
    <property type="protein sequence ID" value="CAH0389221.1"/>
    <property type="molecule type" value="Genomic_DNA"/>
</dbReference>
<dbReference type="KEGG" id="btab:109043730"/>
<dbReference type="AlphaFoldDB" id="A0A9P0AF47"/>
<reference evidence="1" key="1">
    <citation type="submission" date="2021-12" db="EMBL/GenBank/DDBJ databases">
        <authorList>
            <person name="King R."/>
        </authorList>
    </citation>
    <scope>NUCLEOTIDE SEQUENCE</scope>
</reference>